<dbReference type="InterPro" id="IPR018303">
    <property type="entry name" value="ATPase_P-typ_P_site"/>
</dbReference>
<dbReference type="PANTHER" id="PTHR48085:SF5">
    <property type="entry name" value="CADMIUM_ZINC-TRANSPORTING ATPASE HMA4-RELATED"/>
    <property type="match status" value="1"/>
</dbReference>
<dbReference type="InterPro" id="IPR044492">
    <property type="entry name" value="P_typ_ATPase_HD_dom"/>
</dbReference>
<feature type="transmembrane region" description="Helical" evidence="13">
    <location>
        <begin position="288"/>
        <end position="306"/>
    </location>
</feature>
<dbReference type="InterPro" id="IPR051014">
    <property type="entry name" value="Cation_Transport_ATPase_IB"/>
</dbReference>
<comment type="similarity">
    <text evidence="2">Belongs to the cation transport ATPase (P-type) (TC 3.A.3) family. Type IB subfamily.</text>
</comment>
<keyword evidence="9" id="KW-1278">Translocase</keyword>
<keyword evidence="7" id="KW-0547">Nucleotide-binding</keyword>
<dbReference type="GO" id="GO:0016887">
    <property type="term" value="F:ATP hydrolysis activity"/>
    <property type="evidence" value="ECO:0007669"/>
    <property type="project" value="InterPro"/>
</dbReference>
<dbReference type="PATRIC" id="fig|129848.4.peg.1282"/>
<feature type="transmembrane region" description="Helical" evidence="13">
    <location>
        <begin position="592"/>
        <end position="613"/>
    </location>
</feature>
<dbReference type="OrthoDB" id="8588at2157"/>
<dbReference type="SUPFAM" id="SSF81665">
    <property type="entry name" value="Calcium ATPase, transmembrane domain M"/>
    <property type="match status" value="1"/>
</dbReference>
<evidence type="ECO:0000256" key="4">
    <source>
        <dbReference type="ARBA" id="ARBA00022475"/>
    </source>
</evidence>
<evidence type="ECO:0000256" key="2">
    <source>
        <dbReference type="ARBA" id="ARBA00006024"/>
    </source>
</evidence>
<keyword evidence="6" id="KW-0479">Metal-binding</keyword>
<feature type="transmembrane region" description="Helical" evidence="13">
    <location>
        <begin position="35"/>
        <end position="54"/>
    </location>
</feature>
<evidence type="ECO:0000256" key="12">
    <source>
        <dbReference type="ARBA" id="ARBA00023136"/>
    </source>
</evidence>
<dbReference type="Gene3D" id="3.40.50.1000">
    <property type="entry name" value="HAD superfamily/HAD-like"/>
    <property type="match status" value="1"/>
</dbReference>
<dbReference type="FunFam" id="2.70.150.10:FF:000002">
    <property type="entry name" value="Copper-transporting ATPase 1, putative"/>
    <property type="match status" value="1"/>
</dbReference>
<evidence type="ECO:0000256" key="9">
    <source>
        <dbReference type="ARBA" id="ARBA00022967"/>
    </source>
</evidence>
<feature type="transmembrane region" description="Helical" evidence="13">
    <location>
        <begin position="261"/>
        <end position="282"/>
    </location>
</feature>
<evidence type="ECO:0000256" key="11">
    <source>
        <dbReference type="ARBA" id="ARBA00023065"/>
    </source>
</evidence>
<evidence type="ECO:0000256" key="3">
    <source>
        <dbReference type="ARBA" id="ARBA00022448"/>
    </source>
</evidence>
<keyword evidence="10 13" id="KW-1133">Transmembrane helix</keyword>
<dbReference type="GO" id="GO:0005886">
    <property type="term" value="C:plasma membrane"/>
    <property type="evidence" value="ECO:0007669"/>
    <property type="project" value="UniProtKB-SubCell"/>
</dbReference>
<dbReference type="PANTHER" id="PTHR48085">
    <property type="entry name" value="CADMIUM/ZINC-TRANSPORTING ATPASE HMA2-RELATED"/>
    <property type="match status" value="1"/>
</dbReference>
<keyword evidence="8" id="KW-0067">ATP-binding</keyword>
<evidence type="ECO:0000259" key="14">
    <source>
        <dbReference type="Pfam" id="PF00122"/>
    </source>
</evidence>
<keyword evidence="3" id="KW-0813">Transport</keyword>
<dbReference type="SFLD" id="SFLDG00002">
    <property type="entry name" value="C1.7:_P-type_atpase_like"/>
    <property type="match status" value="1"/>
</dbReference>
<dbReference type="SFLD" id="SFLDF00027">
    <property type="entry name" value="p-type_atpase"/>
    <property type="match status" value="1"/>
</dbReference>
<evidence type="ECO:0000313" key="16">
    <source>
        <dbReference type="Proteomes" id="UP000094707"/>
    </source>
</evidence>
<dbReference type="GeneID" id="30412110"/>
<evidence type="ECO:0000256" key="10">
    <source>
        <dbReference type="ARBA" id="ARBA00022989"/>
    </source>
</evidence>
<keyword evidence="15" id="KW-0378">Hydrolase</keyword>
<dbReference type="InterPro" id="IPR027256">
    <property type="entry name" value="P-typ_ATPase_IB"/>
</dbReference>
<dbReference type="SUPFAM" id="SSF81653">
    <property type="entry name" value="Calcium ATPase, transduction domain A"/>
    <property type="match status" value="1"/>
</dbReference>
<dbReference type="PRINTS" id="PR00941">
    <property type="entry name" value="CDATPASE"/>
</dbReference>
<evidence type="ECO:0000256" key="1">
    <source>
        <dbReference type="ARBA" id="ARBA00004651"/>
    </source>
</evidence>
<dbReference type="InterPro" id="IPR023214">
    <property type="entry name" value="HAD_sf"/>
</dbReference>
<keyword evidence="5 13" id="KW-0812">Transmembrane</keyword>
<accession>A0A1D3L2D6</accession>
<dbReference type="InterPro" id="IPR001757">
    <property type="entry name" value="P_typ_ATPase"/>
</dbReference>
<proteinExistence type="inferred from homology"/>
<dbReference type="GO" id="GO:0005524">
    <property type="term" value="F:ATP binding"/>
    <property type="evidence" value="ECO:0007669"/>
    <property type="project" value="UniProtKB-KW"/>
</dbReference>
<dbReference type="RefSeq" id="WP_071906947.1">
    <property type="nucleotide sequence ID" value="NZ_LT607756.1"/>
</dbReference>
<protein>
    <submittedName>
        <fullName evidence="15">Putative cadmium-transporting ATPase</fullName>
        <ecNumber evidence="15">3.6.3.3</ecNumber>
    </submittedName>
</protein>
<keyword evidence="12 13" id="KW-0472">Membrane</keyword>
<dbReference type="PROSITE" id="PS00154">
    <property type="entry name" value="ATPASE_E1_E2"/>
    <property type="match status" value="1"/>
</dbReference>
<comment type="subcellular location">
    <subcellularLocation>
        <location evidence="1">Cell membrane</location>
        <topology evidence="1">Multi-pass membrane protein</topology>
    </subcellularLocation>
</comment>
<dbReference type="GO" id="GO:0019829">
    <property type="term" value="F:ATPase-coupled monoatomic cation transmembrane transporter activity"/>
    <property type="evidence" value="ECO:0007669"/>
    <property type="project" value="InterPro"/>
</dbReference>
<evidence type="ECO:0000256" key="6">
    <source>
        <dbReference type="ARBA" id="ARBA00022723"/>
    </source>
</evidence>
<dbReference type="InterPro" id="IPR036412">
    <property type="entry name" value="HAD-like_sf"/>
</dbReference>
<dbReference type="EC" id="3.6.3.3" evidence="15"/>
<evidence type="ECO:0000256" key="5">
    <source>
        <dbReference type="ARBA" id="ARBA00022692"/>
    </source>
</evidence>
<dbReference type="Gene3D" id="3.40.1110.10">
    <property type="entry name" value="Calcium-transporting ATPase, cytoplasmic domain N"/>
    <property type="match status" value="1"/>
</dbReference>
<dbReference type="AlphaFoldDB" id="A0A1D3L2D6"/>
<dbReference type="STRING" id="118062.MCBB_1266"/>
<sequence length="647" mass="70111">MPENADKHEHQGSCSCSCQEDMFEEKESIWNRKNFAIIISSAVLLGIGIFLENFADQHMASQALFLLVVAISGYDIIKEGIEELLEGEFSIDLLITIAAVGAFLIGHGVEGASVVFLFFIAEFLESYAGERARNSMESLLKIAPETATVKKDGMEKVLHAHEVEIGDMVVVKPGDKIPLDGIVMEGKSSVNQAPITGESMPVGKYPGKTVFAGTINQEGYMEIEVTKRSSETVISRIIELVRESQKNKSKTEAFITRFARYYTPTVILAAAVVATVPPFVFGMSFNEWFYRALVLLVVSCPCALAISTPVSMVSGITSATKNGVLIKGGQFIEEMQNVKLMVFDKTGTLTEGKLEVTDVKSFNNHSQEEVLEVAASLESKSKHPLAEPILRKAQKQNLSLKDVSDFKSVTGKGITGKIDDKRFYIGKASLIDEMEIPGSDITEFEEDGKTVVLVADDDHLIGLIGLRDKIRENAEKALQNLKNHGIKTVMLTGDNEGTAKAVSSQIGIDEYYSGLLPEDKVRIVEELLEEGQVGMVGDGVNDAPALAKSNVGIAMGAAGSDVAIETADVALMHDDLSKLNYMMKLSRKTMSVVKENVTVSILVKSSFAVLAVFGFVTLWIAVAFGDMGLSLAVILNALRIGNGKTVE</sequence>
<dbReference type="NCBIfam" id="TIGR01525">
    <property type="entry name" value="ATPase-IB_hvy"/>
    <property type="match status" value="1"/>
</dbReference>
<dbReference type="GO" id="GO:0046872">
    <property type="term" value="F:metal ion binding"/>
    <property type="evidence" value="ECO:0007669"/>
    <property type="project" value="UniProtKB-KW"/>
</dbReference>
<evidence type="ECO:0000313" key="15">
    <source>
        <dbReference type="EMBL" id="SCG85824.1"/>
    </source>
</evidence>
<dbReference type="SUPFAM" id="SSF56784">
    <property type="entry name" value="HAD-like"/>
    <property type="match status" value="1"/>
</dbReference>
<keyword evidence="11" id="KW-0406">Ion transport</keyword>
<name>A0A1D3L2D6_9EURY</name>
<evidence type="ECO:0000256" key="8">
    <source>
        <dbReference type="ARBA" id="ARBA00022840"/>
    </source>
</evidence>
<dbReference type="InterPro" id="IPR023298">
    <property type="entry name" value="ATPase_P-typ_TM_dom_sf"/>
</dbReference>
<reference evidence="15 16" key="1">
    <citation type="submission" date="2016-08" db="EMBL/GenBank/DDBJ databases">
        <authorList>
            <person name="Seilhamer J.J."/>
        </authorList>
    </citation>
    <scope>NUCLEOTIDE SEQUENCE [LARGE SCALE GENOMIC DNA]</scope>
    <source>
        <strain evidence="15">Buetzberg</strain>
    </source>
</reference>
<dbReference type="Proteomes" id="UP000094707">
    <property type="component" value="Chromosome I"/>
</dbReference>
<dbReference type="EMBL" id="LT607756">
    <property type="protein sequence ID" value="SCG85824.1"/>
    <property type="molecule type" value="Genomic_DNA"/>
</dbReference>
<keyword evidence="4" id="KW-1003">Cell membrane</keyword>
<evidence type="ECO:0000256" key="7">
    <source>
        <dbReference type="ARBA" id="ARBA00022741"/>
    </source>
</evidence>
<dbReference type="InterPro" id="IPR059000">
    <property type="entry name" value="ATPase_P-type_domA"/>
</dbReference>
<dbReference type="Gene3D" id="2.70.150.10">
    <property type="entry name" value="Calcium-transporting ATPase, cytoplasmic transduction domain A"/>
    <property type="match status" value="1"/>
</dbReference>
<dbReference type="InterPro" id="IPR023299">
    <property type="entry name" value="ATPase_P-typ_cyto_dom_N"/>
</dbReference>
<dbReference type="Pfam" id="PF00122">
    <property type="entry name" value="E1-E2_ATPase"/>
    <property type="match status" value="1"/>
</dbReference>
<dbReference type="NCBIfam" id="TIGR01494">
    <property type="entry name" value="ATPase_P-type"/>
    <property type="match status" value="1"/>
</dbReference>
<keyword evidence="16" id="KW-1185">Reference proteome</keyword>
<gene>
    <name evidence="15" type="primary">cadA</name>
    <name evidence="15" type="ORF">MCBB_1266</name>
</gene>
<feature type="domain" description="P-type ATPase A" evidence="14">
    <location>
        <begin position="142"/>
        <end position="241"/>
    </location>
</feature>
<dbReference type="KEGG" id="mcub:MCBB_1266"/>
<dbReference type="FunFam" id="3.40.50.1000:FF:000020">
    <property type="entry name" value="Probable cation-transporting P-type ATPase"/>
    <property type="match status" value="1"/>
</dbReference>
<evidence type="ECO:0000256" key="13">
    <source>
        <dbReference type="SAM" id="Phobius"/>
    </source>
</evidence>
<dbReference type="Pfam" id="PF00702">
    <property type="entry name" value="Hydrolase"/>
    <property type="match status" value="1"/>
</dbReference>
<organism evidence="15 16">
    <name type="scientific">Methanobacterium congolense</name>
    <dbReference type="NCBI Taxonomy" id="118062"/>
    <lineage>
        <taxon>Archaea</taxon>
        <taxon>Methanobacteriati</taxon>
        <taxon>Methanobacteriota</taxon>
        <taxon>Methanomada group</taxon>
        <taxon>Methanobacteria</taxon>
        <taxon>Methanobacteriales</taxon>
        <taxon>Methanobacteriaceae</taxon>
        <taxon>Methanobacterium</taxon>
    </lineage>
</organism>
<dbReference type="NCBIfam" id="TIGR01511">
    <property type="entry name" value="ATPase-IB1_Cu"/>
    <property type="match status" value="1"/>
</dbReference>
<dbReference type="PRINTS" id="PR00119">
    <property type="entry name" value="CATATPASE"/>
</dbReference>
<dbReference type="InterPro" id="IPR008250">
    <property type="entry name" value="ATPase_P-typ_transduc_dom_A_sf"/>
</dbReference>
<dbReference type="NCBIfam" id="TIGR01512">
    <property type="entry name" value="ATPase-IB2_Cd"/>
    <property type="match status" value="1"/>
</dbReference>
<dbReference type="SFLD" id="SFLDS00003">
    <property type="entry name" value="Haloacid_Dehalogenase"/>
    <property type="match status" value="1"/>
</dbReference>